<organism evidence="1 2">
    <name type="scientific">Caenispirillum bisanense</name>
    <dbReference type="NCBI Taxonomy" id="414052"/>
    <lineage>
        <taxon>Bacteria</taxon>
        <taxon>Pseudomonadati</taxon>
        <taxon>Pseudomonadota</taxon>
        <taxon>Alphaproteobacteria</taxon>
        <taxon>Rhodospirillales</taxon>
        <taxon>Novispirillaceae</taxon>
        <taxon>Caenispirillum</taxon>
    </lineage>
</organism>
<dbReference type="AlphaFoldDB" id="A0A286GUW8"/>
<dbReference type="EMBL" id="OCNJ01000008">
    <property type="protein sequence ID" value="SOD98976.1"/>
    <property type="molecule type" value="Genomic_DNA"/>
</dbReference>
<dbReference type="Proteomes" id="UP000219621">
    <property type="component" value="Unassembled WGS sequence"/>
</dbReference>
<dbReference type="OrthoDB" id="5769175at2"/>
<accession>A0A286GUW8</accession>
<dbReference type="RefSeq" id="WP_097280567.1">
    <property type="nucleotide sequence ID" value="NZ_OCNJ01000008.1"/>
</dbReference>
<name>A0A286GUW8_9PROT</name>
<evidence type="ECO:0000313" key="2">
    <source>
        <dbReference type="Proteomes" id="UP000219621"/>
    </source>
</evidence>
<proteinExistence type="predicted"/>
<protein>
    <submittedName>
        <fullName evidence="1">Uncharacterized protein</fullName>
    </submittedName>
</protein>
<evidence type="ECO:0000313" key="1">
    <source>
        <dbReference type="EMBL" id="SOD98976.1"/>
    </source>
</evidence>
<gene>
    <name evidence="1" type="ORF">SAMN05421508_108169</name>
</gene>
<keyword evidence="2" id="KW-1185">Reference proteome</keyword>
<reference evidence="1 2" key="1">
    <citation type="submission" date="2017-09" db="EMBL/GenBank/DDBJ databases">
        <authorList>
            <person name="Ehlers B."/>
            <person name="Leendertz F.H."/>
        </authorList>
    </citation>
    <scope>NUCLEOTIDE SEQUENCE [LARGE SCALE GENOMIC DNA]</scope>
    <source>
        <strain evidence="1 2">USBA 140</strain>
    </source>
</reference>
<sequence>MSTVANAPVVIDNIRPGGSATGAPAGKAKAGDDDVSFWDFVDIINPLQHLPIISTIYREITGDTIKPLTRVAGGALFGGVIGVAAAVVTQVVEEAAGLQEGETLLSLFDGDEGEAPTQVAQGDSATDRIGRYATATPAGAEGGEVQTAAAMPASAGNLAAPPASAPAAAGETTTAGADARFFPAAQAPAGFMPIRASDFRPTGALTRMPAPEKRPAGLSPADQMAALRPSYGAAAARPAQADDDGAQYLSVPSKAQMAAAEAQGTVAQASADDAVMRALEAQGLKGEAAKHPMLQAAFRPASAAPLATPAAASAPVTGAAGYATAAESVAAAEAAAGGEQGPQAMPGWFDQAMLKALDRYQQTGRLNTATAG</sequence>